<accession>A0AAD8U2X8</accession>
<proteinExistence type="predicted"/>
<dbReference type="PROSITE" id="PS50181">
    <property type="entry name" value="FBOX"/>
    <property type="match status" value="1"/>
</dbReference>
<dbReference type="PANTHER" id="PTHR31672">
    <property type="entry name" value="BNACNNG10540D PROTEIN"/>
    <property type="match status" value="1"/>
</dbReference>
<feature type="domain" description="F-box" evidence="1">
    <location>
        <begin position="34"/>
        <end position="86"/>
    </location>
</feature>
<dbReference type="AlphaFoldDB" id="A0AAD8U2X8"/>
<dbReference type="Pfam" id="PF00646">
    <property type="entry name" value="F-box"/>
    <property type="match status" value="1"/>
</dbReference>
<dbReference type="InterPro" id="IPR001810">
    <property type="entry name" value="F-box_dom"/>
</dbReference>
<comment type="caution">
    <text evidence="2">The sequence shown here is derived from an EMBL/GenBank/DDBJ whole genome shotgun (WGS) entry which is preliminary data.</text>
</comment>
<dbReference type="Gene3D" id="1.20.1280.50">
    <property type="match status" value="1"/>
</dbReference>
<keyword evidence="3" id="KW-1185">Reference proteome</keyword>
<reference evidence="2" key="1">
    <citation type="submission" date="2023-07" db="EMBL/GenBank/DDBJ databases">
        <title>A chromosome-level genome assembly of Lolium multiflorum.</title>
        <authorList>
            <person name="Chen Y."/>
            <person name="Copetti D."/>
            <person name="Kolliker R."/>
            <person name="Studer B."/>
        </authorList>
    </citation>
    <scope>NUCLEOTIDE SEQUENCE</scope>
    <source>
        <strain evidence="2">02402/16</strain>
        <tissue evidence="2">Leaf</tissue>
    </source>
</reference>
<evidence type="ECO:0000313" key="2">
    <source>
        <dbReference type="EMBL" id="KAK1698976.1"/>
    </source>
</evidence>
<dbReference type="InterPro" id="IPR036047">
    <property type="entry name" value="F-box-like_dom_sf"/>
</dbReference>
<dbReference type="PANTHER" id="PTHR31672:SF2">
    <property type="entry name" value="F-BOX DOMAIN-CONTAINING PROTEIN"/>
    <property type="match status" value="1"/>
</dbReference>
<dbReference type="InterPro" id="IPR006527">
    <property type="entry name" value="F-box-assoc_dom_typ1"/>
</dbReference>
<evidence type="ECO:0000313" key="3">
    <source>
        <dbReference type="Proteomes" id="UP001231189"/>
    </source>
</evidence>
<dbReference type="Pfam" id="PF07734">
    <property type="entry name" value="FBA_1"/>
    <property type="match status" value="1"/>
</dbReference>
<dbReference type="InterPro" id="IPR017451">
    <property type="entry name" value="F-box-assoc_interact_dom"/>
</dbReference>
<gene>
    <name evidence="2" type="ORF">QYE76_015673</name>
</gene>
<dbReference type="NCBIfam" id="TIGR01640">
    <property type="entry name" value="F_box_assoc_1"/>
    <property type="match status" value="1"/>
</dbReference>
<dbReference type="Proteomes" id="UP001231189">
    <property type="component" value="Unassembled WGS sequence"/>
</dbReference>
<sequence>MDAKRKSAMPSCGEAANMTVEVFQSNKRKKPSASVCTLLLPHDMMLEVLLRLPVKSVLRFRAVCRPWAELFSSKDFCSLHMVASKVLPPAPKLLVVSPTSRLDSSAVYSCSPSGHRDDLLFTFDSARHDSVEVVTPSSCCGLTLLFDASAPAYYVCNAATRAITRLPPHRYPVRDFTVGLGFDDQTWNYKVVRLINGYNHEKEAVICDVYTPGADCWRPAAGHVPFRLLQFAISAVDHAVLDKIPPVFANGFLHWLICPSFSLRRPRAAIILFSVAEETFGSVRSPPFWGPRENKRPWSQSEGEHLAVMDDQVCIVRNLRNRTPNGSALEIWGLLDYVSGDWSLKHRIDLFGQIGRALSHPQVVRVIGSVGNCRTGRRIVITTSKHWVHDKFQKKVYTYDPRSQVLQCIRSVTETHTSASHLTPGSRFSLFEESLAPVHKSDEDLALPSTLAKATIKKLLLQSESDILPMFQCDRWDLASGGEGAYEGSSTNLPRRRLIIPAPVA</sequence>
<dbReference type="CDD" id="cd22157">
    <property type="entry name" value="F-box_AtFBW1-like"/>
    <property type="match status" value="1"/>
</dbReference>
<name>A0AAD8U2X8_LOLMU</name>
<dbReference type="InterPro" id="IPR050796">
    <property type="entry name" value="SCF_F-box_component"/>
</dbReference>
<organism evidence="2 3">
    <name type="scientific">Lolium multiflorum</name>
    <name type="common">Italian ryegrass</name>
    <name type="synonym">Lolium perenne subsp. multiflorum</name>
    <dbReference type="NCBI Taxonomy" id="4521"/>
    <lineage>
        <taxon>Eukaryota</taxon>
        <taxon>Viridiplantae</taxon>
        <taxon>Streptophyta</taxon>
        <taxon>Embryophyta</taxon>
        <taxon>Tracheophyta</taxon>
        <taxon>Spermatophyta</taxon>
        <taxon>Magnoliopsida</taxon>
        <taxon>Liliopsida</taxon>
        <taxon>Poales</taxon>
        <taxon>Poaceae</taxon>
        <taxon>BOP clade</taxon>
        <taxon>Pooideae</taxon>
        <taxon>Poodae</taxon>
        <taxon>Poeae</taxon>
        <taxon>Poeae Chloroplast Group 2 (Poeae type)</taxon>
        <taxon>Loliodinae</taxon>
        <taxon>Loliinae</taxon>
        <taxon>Lolium</taxon>
    </lineage>
</organism>
<dbReference type="SMART" id="SM00256">
    <property type="entry name" value="FBOX"/>
    <property type="match status" value="1"/>
</dbReference>
<evidence type="ECO:0000259" key="1">
    <source>
        <dbReference type="PROSITE" id="PS50181"/>
    </source>
</evidence>
<dbReference type="SUPFAM" id="SSF81383">
    <property type="entry name" value="F-box domain"/>
    <property type="match status" value="1"/>
</dbReference>
<dbReference type="EMBL" id="JAUUTY010000001">
    <property type="protein sequence ID" value="KAK1698976.1"/>
    <property type="molecule type" value="Genomic_DNA"/>
</dbReference>
<protein>
    <recommendedName>
        <fullName evidence="1">F-box domain-containing protein</fullName>
    </recommendedName>
</protein>